<comment type="subcellular location">
    <subcellularLocation>
        <location evidence="1">Membrane</location>
        <topology evidence="1">Multi-pass membrane protein</topology>
    </subcellularLocation>
</comment>
<dbReference type="GO" id="GO:0022857">
    <property type="term" value="F:transmembrane transporter activity"/>
    <property type="evidence" value="ECO:0007669"/>
    <property type="project" value="InterPro"/>
</dbReference>
<keyword evidence="4 5" id="KW-0472">Membrane</keyword>
<evidence type="ECO:0000256" key="4">
    <source>
        <dbReference type="ARBA" id="ARBA00023136"/>
    </source>
</evidence>
<sequence>MSKPKLWTKDFMIISLENFFVYFTYYLLIAIIAVYTIEKFNASPSVAGLSAGIFILGAIAGRLYAGSSIDYVGRKKMLYLSFAFYLMTTLLYFGINSMMFLLILRIFHGAAFGMASTATGTISAEIIPNERRGEGTAIYALSTTLAAATGPFLGMFITAHTNFNANFIVCALAISISFIAAFPLKVPTLELTGRKLGNRSAYNFNCFIEPQAIPIALVTAITCFSYSSILSFIAAYTKEINLINVGSFFFIFYAAAILASRPFTGRWFDTKGENFVIYPALLLFSIAMIILSQAHQGFTILLAGVLTGFGYGNFFSSAQALAVKVSPQHRRALATSTFFIFADLGMGIGPFLLGVVIPIMGYSGVYASMSIVVLATIFLYYLLHGRKTPYHVSV</sequence>
<feature type="transmembrane region" description="Helical" evidence="5">
    <location>
        <begin position="163"/>
        <end position="184"/>
    </location>
</feature>
<feature type="transmembrane region" description="Helical" evidence="5">
    <location>
        <begin position="212"/>
        <end position="236"/>
    </location>
</feature>
<evidence type="ECO:0000313" key="7">
    <source>
        <dbReference type="EMBL" id="KUG03441.1"/>
    </source>
</evidence>
<evidence type="ECO:0000256" key="1">
    <source>
        <dbReference type="ARBA" id="ARBA00004141"/>
    </source>
</evidence>
<feature type="transmembrane region" description="Helical" evidence="5">
    <location>
        <begin position="242"/>
        <end position="263"/>
    </location>
</feature>
<feature type="transmembrane region" description="Helical" evidence="5">
    <location>
        <begin position="300"/>
        <end position="321"/>
    </location>
</feature>
<feature type="transmembrane region" description="Helical" evidence="5">
    <location>
        <begin position="12"/>
        <end position="35"/>
    </location>
</feature>
<keyword evidence="3 5" id="KW-1133">Transmembrane helix</keyword>
<feature type="transmembrane region" description="Helical" evidence="5">
    <location>
        <begin position="333"/>
        <end position="359"/>
    </location>
</feature>
<evidence type="ECO:0000256" key="5">
    <source>
        <dbReference type="SAM" id="Phobius"/>
    </source>
</evidence>
<dbReference type="PROSITE" id="PS50850">
    <property type="entry name" value="MFS"/>
    <property type="match status" value="1"/>
</dbReference>
<gene>
    <name evidence="7" type="ORF">ASZ90_019229</name>
</gene>
<feature type="transmembrane region" description="Helical" evidence="5">
    <location>
        <begin position="77"/>
        <end position="95"/>
    </location>
</feature>
<evidence type="ECO:0000256" key="2">
    <source>
        <dbReference type="ARBA" id="ARBA00022692"/>
    </source>
</evidence>
<evidence type="ECO:0000259" key="6">
    <source>
        <dbReference type="PROSITE" id="PS50850"/>
    </source>
</evidence>
<dbReference type="InterPro" id="IPR005829">
    <property type="entry name" value="Sugar_transporter_CS"/>
</dbReference>
<dbReference type="Pfam" id="PF07690">
    <property type="entry name" value="MFS_1"/>
    <property type="match status" value="1"/>
</dbReference>
<feature type="transmembrane region" description="Helical" evidence="5">
    <location>
        <begin position="136"/>
        <end position="157"/>
    </location>
</feature>
<accession>A0A0W8E4V6</accession>
<dbReference type="AlphaFoldDB" id="A0A0W8E4V6"/>
<dbReference type="PROSITE" id="PS00217">
    <property type="entry name" value="SUGAR_TRANSPORT_2"/>
    <property type="match status" value="1"/>
</dbReference>
<dbReference type="PANTHER" id="PTHR23531">
    <property type="entry name" value="QUINOLENE RESISTANCE PROTEIN NORA"/>
    <property type="match status" value="1"/>
</dbReference>
<evidence type="ECO:0000256" key="3">
    <source>
        <dbReference type="ARBA" id="ARBA00022989"/>
    </source>
</evidence>
<comment type="caution">
    <text evidence="7">The sequence shown here is derived from an EMBL/GenBank/DDBJ whole genome shotgun (WGS) entry which is preliminary data.</text>
</comment>
<reference evidence="7" key="1">
    <citation type="journal article" date="2015" name="Proc. Natl. Acad. Sci. U.S.A.">
        <title>Networks of energetic and metabolic interactions define dynamics in microbial communities.</title>
        <authorList>
            <person name="Embree M."/>
            <person name="Liu J.K."/>
            <person name="Al-Bassam M.M."/>
            <person name="Zengler K."/>
        </authorList>
    </citation>
    <scope>NUCLEOTIDE SEQUENCE</scope>
</reference>
<dbReference type="Gene3D" id="1.20.1250.20">
    <property type="entry name" value="MFS general substrate transporter like domains"/>
    <property type="match status" value="1"/>
</dbReference>
<feature type="domain" description="Major facilitator superfamily (MFS) profile" evidence="6">
    <location>
        <begin position="10"/>
        <end position="387"/>
    </location>
</feature>
<organism evidence="7">
    <name type="scientific">hydrocarbon metagenome</name>
    <dbReference type="NCBI Taxonomy" id="938273"/>
    <lineage>
        <taxon>unclassified sequences</taxon>
        <taxon>metagenomes</taxon>
        <taxon>ecological metagenomes</taxon>
    </lineage>
</organism>
<name>A0A0W8E4V6_9ZZZZ</name>
<keyword evidence="2 5" id="KW-0812">Transmembrane</keyword>
<dbReference type="GO" id="GO:0016020">
    <property type="term" value="C:membrane"/>
    <property type="evidence" value="ECO:0007669"/>
    <property type="project" value="UniProtKB-SubCell"/>
</dbReference>
<feature type="transmembrane region" description="Helical" evidence="5">
    <location>
        <begin position="47"/>
        <end position="65"/>
    </location>
</feature>
<dbReference type="CDD" id="cd17489">
    <property type="entry name" value="MFS_YfcJ_like"/>
    <property type="match status" value="1"/>
</dbReference>
<dbReference type="EMBL" id="LNQE01001882">
    <property type="protein sequence ID" value="KUG03441.1"/>
    <property type="molecule type" value="Genomic_DNA"/>
</dbReference>
<feature type="transmembrane region" description="Helical" evidence="5">
    <location>
        <begin position="365"/>
        <end position="383"/>
    </location>
</feature>
<dbReference type="InterPro" id="IPR020846">
    <property type="entry name" value="MFS_dom"/>
</dbReference>
<dbReference type="InterPro" id="IPR036259">
    <property type="entry name" value="MFS_trans_sf"/>
</dbReference>
<protein>
    <submittedName>
        <fullName evidence="7">Transporter</fullName>
    </submittedName>
</protein>
<dbReference type="PANTHER" id="PTHR23531:SF2">
    <property type="entry name" value="PERMEASE"/>
    <property type="match status" value="1"/>
</dbReference>
<dbReference type="InterPro" id="IPR052714">
    <property type="entry name" value="MFS_Exporter"/>
</dbReference>
<proteinExistence type="predicted"/>
<dbReference type="InterPro" id="IPR011701">
    <property type="entry name" value="MFS"/>
</dbReference>
<feature type="transmembrane region" description="Helical" evidence="5">
    <location>
        <begin position="275"/>
        <end position="294"/>
    </location>
</feature>
<dbReference type="SUPFAM" id="SSF103473">
    <property type="entry name" value="MFS general substrate transporter"/>
    <property type="match status" value="1"/>
</dbReference>